<dbReference type="Gene3D" id="3.15.10.30">
    <property type="entry name" value="Haemolymph juvenile hormone binding protein"/>
    <property type="match status" value="1"/>
</dbReference>
<dbReference type="InterPro" id="IPR010562">
    <property type="entry name" value="Haemolymph_juvenile_hormone-bd"/>
</dbReference>
<keyword evidence="1" id="KW-0732">Signal</keyword>
<dbReference type="PANTHER" id="PTHR11008">
    <property type="entry name" value="PROTEIN TAKEOUT-LIKE PROTEIN"/>
    <property type="match status" value="1"/>
</dbReference>
<comment type="caution">
    <text evidence="2">The sequence shown here is derived from an EMBL/GenBank/DDBJ whole genome shotgun (WGS) entry which is preliminary data.</text>
</comment>
<feature type="chain" id="PRO_5035211474" evidence="1">
    <location>
        <begin position="18"/>
        <end position="223"/>
    </location>
</feature>
<evidence type="ECO:0000313" key="2">
    <source>
        <dbReference type="EMBL" id="CAG9576172.1"/>
    </source>
</evidence>
<accession>A0A8J2RCI6</accession>
<dbReference type="OrthoDB" id="7339216at2759"/>
<proteinExistence type="predicted"/>
<organism evidence="2 3">
    <name type="scientific">Danaus chrysippus</name>
    <name type="common">African queen</name>
    <dbReference type="NCBI Taxonomy" id="151541"/>
    <lineage>
        <taxon>Eukaryota</taxon>
        <taxon>Metazoa</taxon>
        <taxon>Ecdysozoa</taxon>
        <taxon>Arthropoda</taxon>
        <taxon>Hexapoda</taxon>
        <taxon>Insecta</taxon>
        <taxon>Pterygota</taxon>
        <taxon>Neoptera</taxon>
        <taxon>Endopterygota</taxon>
        <taxon>Lepidoptera</taxon>
        <taxon>Glossata</taxon>
        <taxon>Ditrysia</taxon>
        <taxon>Papilionoidea</taxon>
        <taxon>Nymphalidae</taxon>
        <taxon>Danainae</taxon>
        <taxon>Danaini</taxon>
        <taxon>Danaina</taxon>
        <taxon>Danaus</taxon>
        <taxon>Anosia</taxon>
    </lineage>
</organism>
<keyword evidence="3" id="KW-1185">Reference proteome</keyword>
<dbReference type="PANTHER" id="PTHR11008:SF29">
    <property type="entry name" value="IP17226P"/>
    <property type="match status" value="1"/>
</dbReference>
<reference evidence="2" key="1">
    <citation type="submission" date="2021-09" db="EMBL/GenBank/DDBJ databases">
        <authorList>
            <person name="Martin H S."/>
        </authorList>
    </citation>
    <scope>NUCLEOTIDE SEQUENCE</scope>
</reference>
<dbReference type="GO" id="GO:0005615">
    <property type="term" value="C:extracellular space"/>
    <property type="evidence" value="ECO:0007669"/>
    <property type="project" value="TreeGrafter"/>
</dbReference>
<sequence>MKLQLLALLSLVASIYAFPSLESNVYELGQPIQKNDAEDRIREGFAKFIEKIQNEGYDPFEIDRREINMNIPIVGLVFNAFIENVRISGLSDIRISRLEYSYRLNRLLIDVYIPEIEVLFDNTKFGAVIRRKEYEGDMNGNVYINEFRIRGVVYVNVDVIGQVSLRSISLDSSLNGIEANMNAVINGEDSSEYMNNLFSVRIPNYFNENKASNKLTFVIQGDW</sequence>
<dbReference type="AlphaFoldDB" id="A0A8J2RCI6"/>
<dbReference type="EMBL" id="CAKASE010000074">
    <property type="protein sequence ID" value="CAG9576172.1"/>
    <property type="molecule type" value="Genomic_DNA"/>
</dbReference>
<dbReference type="Proteomes" id="UP000789524">
    <property type="component" value="Unassembled WGS sequence"/>
</dbReference>
<protein>
    <submittedName>
        <fullName evidence="2">(African queen) hypothetical protein</fullName>
    </submittedName>
</protein>
<dbReference type="Pfam" id="PF06585">
    <property type="entry name" value="JHBP"/>
    <property type="match status" value="1"/>
</dbReference>
<name>A0A8J2RCI6_9NEOP</name>
<evidence type="ECO:0000313" key="3">
    <source>
        <dbReference type="Proteomes" id="UP000789524"/>
    </source>
</evidence>
<dbReference type="InterPro" id="IPR038606">
    <property type="entry name" value="To_sf"/>
</dbReference>
<gene>
    <name evidence="2" type="ORF">DCHRY22_LOCUS11921</name>
</gene>
<feature type="signal peptide" evidence="1">
    <location>
        <begin position="1"/>
        <end position="17"/>
    </location>
</feature>
<evidence type="ECO:0000256" key="1">
    <source>
        <dbReference type="SAM" id="SignalP"/>
    </source>
</evidence>